<dbReference type="InParanoid" id="A0A1C7MUI4"/>
<sequence>MGSKNRHGLIHKSHYSPWLAQSIDILRSKVGHPFRTDSYFGNNLLGNTYLYGHKTEKFGITPIPSHIKIDHLMKPYDPLTYFKPDQSIESNTINTSNSQSPSKKFLEEQTKSHLARFTKSRISEERIFELSTLPIVKLPNIYYASHQFIYRYLSKCQGTKYAVTAVHTPQEKALFSSMLSDSTENAKYVYLKSSNGSINFGLMAAAWSKLCSSSNYIYYKTPEHLYSYYNILEDRKKYRDTVAHNIDASRSIRLLGQCKRRYVSSEQAKKYRRLEPSLLTCTSIVSTSTTEIAKEAPVNIAPRPSAIDPPIEIIDPSVITRGSLENEVLNIADNQTNEA</sequence>
<accession>A0A1C7MUI4</accession>
<dbReference type="AlphaFoldDB" id="A0A1C7MUI4"/>
<proteinExistence type="predicted"/>
<dbReference type="OrthoDB" id="2279551at2759"/>
<reference evidence="1 2" key="1">
    <citation type="submission" date="2016-03" db="EMBL/GenBank/DDBJ databases">
        <title>Choanephora cucurbitarum.</title>
        <authorList>
            <person name="Min B."/>
            <person name="Park H."/>
            <person name="Park J.-H."/>
            <person name="Shin H.-D."/>
            <person name="Choi I.-G."/>
        </authorList>
    </citation>
    <scope>NUCLEOTIDE SEQUENCE [LARGE SCALE GENOMIC DNA]</scope>
    <source>
        <strain evidence="1 2">KUS-F28377</strain>
    </source>
</reference>
<organism evidence="1 2">
    <name type="scientific">Choanephora cucurbitarum</name>
    <dbReference type="NCBI Taxonomy" id="101091"/>
    <lineage>
        <taxon>Eukaryota</taxon>
        <taxon>Fungi</taxon>
        <taxon>Fungi incertae sedis</taxon>
        <taxon>Mucoromycota</taxon>
        <taxon>Mucoromycotina</taxon>
        <taxon>Mucoromycetes</taxon>
        <taxon>Mucorales</taxon>
        <taxon>Mucorineae</taxon>
        <taxon>Choanephoraceae</taxon>
        <taxon>Choanephoroideae</taxon>
        <taxon>Choanephora</taxon>
    </lineage>
</organism>
<gene>
    <name evidence="1" type="ORF">A0J61_11469</name>
</gene>
<dbReference type="EMBL" id="LUGH01002069">
    <property type="protein sequence ID" value="OBZ80482.1"/>
    <property type="molecule type" value="Genomic_DNA"/>
</dbReference>
<name>A0A1C7MUI4_9FUNG</name>
<keyword evidence="2" id="KW-1185">Reference proteome</keyword>
<feature type="non-terminal residue" evidence="1">
    <location>
        <position position="339"/>
    </location>
</feature>
<evidence type="ECO:0000313" key="2">
    <source>
        <dbReference type="Proteomes" id="UP000093000"/>
    </source>
</evidence>
<protein>
    <submittedName>
        <fullName evidence="1">Uncharacterized protein</fullName>
    </submittedName>
</protein>
<comment type="caution">
    <text evidence="1">The sequence shown here is derived from an EMBL/GenBank/DDBJ whole genome shotgun (WGS) entry which is preliminary data.</text>
</comment>
<evidence type="ECO:0000313" key="1">
    <source>
        <dbReference type="EMBL" id="OBZ80482.1"/>
    </source>
</evidence>
<dbReference type="Proteomes" id="UP000093000">
    <property type="component" value="Unassembled WGS sequence"/>
</dbReference>